<organism evidence="1 2">
    <name type="scientific">Leuconostoc pseudomesenteroides</name>
    <dbReference type="NCBI Taxonomy" id="33968"/>
    <lineage>
        <taxon>Bacteria</taxon>
        <taxon>Bacillati</taxon>
        <taxon>Bacillota</taxon>
        <taxon>Bacilli</taxon>
        <taxon>Lactobacillales</taxon>
        <taxon>Lactobacillaceae</taxon>
        <taxon>Leuconostoc</taxon>
    </lineage>
</organism>
<dbReference type="Proteomes" id="UP001529201">
    <property type="component" value="Unassembled WGS sequence"/>
</dbReference>
<dbReference type="EMBL" id="JARGDN010000019">
    <property type="protein sequence ID" value="MDG9734434.1"/>
    <property type="molecule type" value="Genomic_DNA"/>
</dbReference>
<evidence type="ECO:0000313" key="1">
    <source>
        <dbReference type="EMBL" id="MDG9734434.1"/>
    </source>
</evidence>
<sequence length="168" mass="19586">MNQKEAYKKLTQLYETEKINSVLIYGEDIKKIILTTFVFALKMSGKAGILLRVHSYYYAQQLIKKTFEQYSYHYNINLKTPSEVSIFGKNILSHRWDQYNCLPISYDVSVYLKINNSVEHSDGVMFYNLKRALSNDTSQLRILIFDGSEPPSNLFDIQDRTSTCIQID</sequence>
<proteinExistence type="predicted"/>
<name>A0ABT6HFX2_LEUPS</name>
<keyword evidence="2" id="KW-1185">Reference proteome</keyword>
<gene>
    <name evidence="1" type="ORF">P1N92_10000</name>
</gene>
<protein>
    <submittedName>
        <fullName evidence="1">Uncharacterized protein</fullName>
    </submittedName>
</protein>
<comment type="caution">
    <text evidence="1">The sequence shown here is derived from an EMBL/GenBank/DDBJ whole genome shotgun (WGS) entry which is preliminary data.</text>
</comment>
<evidence type="ECO:0000313" key="2">
    <source>
        <dbReference type="Proteomes" id="UP001529201"/>
    </source>
</evidence>
<dbReference type="GeneID" id="64344594"/>
<accession>A0ABT6HFX2</accession>
<reference evidence="1 2" key="1">
    <citation type="submission" date="2023-02" db="EMBL/GenBank/DDBJ databases">
        <title>Antimicrobial susceptibility testing and tentative epidemiological cut-off values for Lactobacillaceae family species intended for ingestion.</title>
        <authorList>
            <person name="Noehr-Meldgaard K."/>
            <person name="Struve C."/>
            <person name="Ingmer H."/>
            <person name="Koza A."/>
            <person name="Al-Nakeeb K."/>
            <person name="Agersoe Y."/>
        </authorList>
    </citation>
    <scope>NUCLEOTIDE SEQUENCE [LARGE SCALE GENOMIC DNA]</scope>
    <source>
        <strain evidence="1 2">DSM 20193</strain>
    </source>
</reference>
<dbReference type="RefSeq" id="WP_010291516.1">
    <property type="nucleotide sequence ID" value="NZ_BMBO01000025.1"/>
</dbReference>